<sequence length="355" mass="38715">MTAQSTAWGTRKGSVPGQQRTDGILTEISDRQVKTVPSVVPISARQSVPLPSLDPKRTFQRDTDEGTNSDDNSGTSSDSDDGFISDCDSEEDSDLDWLQRILEELAEGGKDEEGLHCEQVAPLSQENNPGCGRTMGPAELPELTGSSHDKLSNTADLLSSRKSPPAIFPEEGTQVNGTADVVNNRSTDYMDDPILHDIMSCGPNSTAKKSFYPDVTNLQFRKESFGPPKYSSAALFSRVAKHALADPDAHYSPEHVKLLRKLSNGEPEAIQYMDRCFYLADFRQALIDKAYDVMSTEPTGSKGDKLITDALSRAAAQGRWTDAGYDMIDVWGLKVNQKCLSDLGNMVGKLGRPCD</sequence>
<accession>A0A4Q1BM87</accession>
<evidence type="ECO:0000313" key="3">
    <source>
        <dbReference type="Proteomes" id="UP000289152"/>
    </source>
</evidence>
<reference evidence="2 3" key="1">
    <citation type="submission" date="2016-06" db="EMBL/GenBank/DDBJ databases">
        <title>Evolution of pathogenesis and genome organization in the Tremellales.</title>
        <authorList>
            <person name="Cuomo C."/>
            <person name="Litvintseva A."/>
            <person name="Heitman J."/>
            <person name="Chen Y."/>
            <person name="Sun S."/>
            <person name="Springer D."/>
            <person name="Dromer F."/>
            <person name="Young S."/>
            <person name="Zeng Q."/>
            <person name="Chapman S."/>
            <person name="Gujja S."/>
            <person name="Saif S."/>
            <person name="Birren B."/>
        </authorList>
    </citation>
    <scope>NUCLEOTIDE SEQUENCE [LARGE SCALE GENOMIC DNA]</scope>
    <source>
        <strain evidence="2 3">ATCC 28783</strain>
    </source>
</reference>
<gene>
    <name evidence="2" type="ORF">M231_03938</name>
</gene>
<keyword evidence="3" id="KW-1185">Reference proteome</keyword>
<dbReference type="InParanoid" id="A0A4Q1BM87"/>
<feature type="compositionally biased region" description="Basic and acidic residues" evidence="1">
    <location>
        <begin position="54"/>
        <end position="64"/>
    </location>
</feature>
<name>A0A4Q1BM87_TREME</name>
<feature type="region of interest" description="Disordered" evidence="1">
    <location>
        <begin position="1"/>
        <end position="90"/>
    </location>
</feature>
<dbReference type="EMBL" id="SDIL01000042">
    <property type="protein sequence ID" value="RXK38762.1"/>
    <property type="molecule type" value="Genomic_DNA"/>
</dbReference>
<organism evidence="2 3">
    <name type="scientific">Tremella mesenterica</name>
    <name type="common">Jelly fungus</name>
    <dbReference type="NCBI Taxonomy" id="5217"/>
    <lineage>
        <taxon>Eukaryota</taxon>
        <taxon>Fungi</taxon>
        <taxon>Dikarya</taxon>
        <taxon>Basidiomycota</taxon>
        <taxon>Agaricomycotina</taxon>
        <taxon>Tremellomycetes</taxon>
        <taxon>Tremellales</taxon>
        <taxon>Tremellaceae</taxon>
        <taxon>Tremella</taxon>
    </lineage>
</organism>
<dbReference type="AlphaFoldDB" id="A0A4Q1BM87"/>
<protein>
    <submittedName>
        <fullName evidence="2">Uncharacterized protein</fullName>
    </submittedName>
</protein>
<feature type="compositionally biased region" description="Acidic residues" evidence="1">
    <location>
        <begin position="78"/>
        <end position="90"/>
    </location>
</feature>
<dbReference type="Proteomes" id="UP000289152">
    <property type="component" value="Unassembled WGS sequence"/>
</dbReference>
<proteinExistence type="predicted"/>
<evidence type="ECO:0000256" key="1">
    <source>
        <dbReference type="SAM" id="MobiDB-lite"/>
    </source>
</evidence>
<evidence type="ECO:0000313" key="2">
    <source>
        <dbReference type="EMBL" id="RXK38762.1"/>
    </source>
</evidence>
<dbReference type="VEuPathDB" id="FungiDB:TREMEDRAFT_64823"/>
<comment type="caution">
    <text evidence="2">The sequence shown here is derived from an EMBL/GenBank/DDBJ whole genome shotgun (WGS) entry which is preliminary data.</text>
</comment>